<dbReference type="PROSITE" id="PS50280">
    <property type="entry name" value="SET"/>
    <property type="match status" value="1"/>
</dbReference>
<dbReference type="Gene3D" id="2.170.270.10">
    <property type="entry name" value="SET domain"/>
    <property type="match status" value="1"/>
</dbReference>
<evidence type="ECO:0000259" key="3">
    <source>
        <dbReference type="PROSITE" id="PS50280"/>
    </source>
</evidence>
<dbReference type="CDD" id="cd10540">
    <property type="entry name" value="SET_SpSet7-like"/>
    <property type="match status" value="1"/>
</dbReference>
<evidence type="ECO:0000256" key="1">
    <source>
        <dbReference type="ARBA" id="ARBA00022694"/>
    </source>
</evidence>
<dbReference type="InterPro" id="IPR016193">
    <property type="entry name" value="Cytidine_deaminase-like"/>
</dbReference>
<accession>A0A165LMT2</accession>
<dbReference type="Proteomes" id="UP000076727">
    <property type="component" value="Unassembled WGS sequence"/>
</dbReference>
<reference evidence="4 5" key="1">
    <citation type="journal article" date="2016" name="Mol. Biol. Evol.">
        <title>Comparative Genomics of Early-Diverging Mushroom-Forming Fungi Provides Insights into the Origins of Lignocellulose Decay Capabilities.</title>
        <authorList>
            <person name="Nagy L.G."/>
            <person name="Riley R."/>
            <person name="Tritt A."/>
            <person name="Adam C."/>
            <person name="Daum C."/>
            <person name="Floudas D."/>
            <person name="Sun H."/>
            <person name="Yadav J.S."/>
            <person name="Pangilinan J."/>
            <person name="Larsson K.H."/>
            <person name="Matsuura K."/>
            <person name="Barry K."/>
            <person name="Labutti K."/>
            <person name="Kuo R."/>
            <person name="Ohm R.A."/>
            <person name="Bhattacharya S.S."/>
            <person name="Shirouzu T."/>
            <person name="Yoshinaga Y."/>
            <person name="Martin F.M."/>
            <person name="Grigoriev I.V."/>
            <person name="Hibbett D.S."/>
        </authorList>
    </citation>
    <scope>NUCLEOTIDE SEQUENCE [LARGE SCALE GENOMIC DNA]</scope>
    <source>
        <strain evidence="4 5">L-15889</strain>
    </source>
</reference>
<dbReference type="PANTHER" id="PTHR11079">
    <property type="entry name" value="CYTOSINE DEAMINASE FAMILY MEMBER"/>
    <property type="match status" value="1"/>
</dbReference>
<keyword evidence="5" id="KW-1185">Reference proteome</keyword>
<keyword evidence="1" id="KW-0819">tRNA processing</keyword>
<dbReference type="InterPro" id="IPR001214">
    <property type="entry name" value="SET_dom"/>
</dbReference>
<protein>
    <recommendedName>
        <fullName evidence="3">SET domain-containing protein</fullName>
    </recommendedName>
</protein>
<evidence type="ECO:0000313" key="4">
    <source>
        <dbReference type="EMBL" id="KZT64622.1"/>
    </source>
</evidence>
<comment type="similarity">
    <text evidence="2">Belongs to the cytidine and deoxycytidylate deaminase family. ADAT3 subfamily.</text>
</comment>
<dbReference type="GO" id="GO:0046872">
    <property type="term" value="F:metal ion binding"/>
    <property type="evidence" value="ECO:0007669"/>
    <property type="project" value="UniProtKB-KW"/>
</dbReference>
<dbReference type="Gene3D" id="3.40.140.10">
    <property type="entry name" value="Cytidine Deaminase, domain 2"/>
    <property type="match status" value="1"/>
</dbReference>
<evidence type="ECO:0000313" key="5">
    <source>
        <dbReference type="Proteomes" id="UP000076727"/>
    </source>
</evidence>
<dbReference type="OrthoDB" id="3180714at2759"/>
<dbReference type="EMBL" id="KV429123">
    <property type="protein sequence ID" value="KZT64622.1"/>
    <property type="molecule type" value="Genomic_DNA"/>
</dbReference>
<organism evidence="4 5">
    <name type="scientific">Daedalea quercina L-15889</name>
    <dbReference type="NCBI Taxonomy" id="1314783"/>
    <lineage>
        <taxon>Eukaryota</taxon>
        <taxon>Fungi</taxon>
        <taxon>Dikarya</taxon>
        <taxon>Basidiomycota</taxon>
        <taxon>Agaricomycotina</taxon>
        <taxon>Agaricomycetes</taxon>
        <taxon>Polyporales</taxon>
        <taxon>Fomitopsis</taxon>
    </lineage>
</organism>
<evidence type="ECO:0000256" key="2">
    <source>
        <dbReference type="ARBA" id="ARBA00038160"/>
    </source>
</evidence>
<dbReference type="GO" id="GO:0005634">
    <property type="term" value="C:nucleus"/>
    <property type="evidence" value="ECO:0007669"/>
    <property type="project" value="TreeGrafter"/>
</dbReference>
<dbReference type="SUPFAM" id="SSF82199">
    <property type="entry name" value="SET domain"/>
    <property type="match status" value="1"/>
</dbReference>
<sequence length="535" mass="59576">MAAAHAETNYTFRIPPCSRVPDHLNSSGLRIGYSVEKGRAVYAARFLEPQTVVEISPVLLFTSTEYEEHGRYTVLDHYTFRWRDGRMALALGLGSLFNHSQNPNVSYTLDHDTDSIRYTTTRRIEEGEELCIFYGHKLWFDAADSVDAGTLSEDLDDGWGRLTRVHNLGDEISGLDIQIAKYAEGNPQDPVEEEDLPFTRIKLLRDDDEDELSAVRTQPAWVADVAEARHTATMLQWLKKSGLETLTMSHLKRIRKQGQKLTVLLALTSECPHVPVLPDLPGLSDPYEVEVPSTVALTQMSLKHKNTFWPTVYAPRRKDEVEEWTRGRVLWACEALKRVVQEARDAGQCGELPIATHVPIPYEEEDKDAAQLPASFVSRDTRTSTSHPLRHAVLNTIRAIADYRASPTYTPSTPAATPAATSVSISLPATTGSSTSVAMEVHAPRNGAHYLLTSLSLFTTHEPCIMCSMALLHSRVKEVFYLVPMSDTGGCGSVTCVPALKGVNHRYNIVRWKDCDRDRGWADGEGIMIAEDTDA</sequence>
<dbReference type="GO" id="GO:0052717">
    <property type="term" value="F:tRNA-specific adenosine-34 deaminase activity"/>
    <property type="evidence" value="ECO:0007669"/>
    <property type="project" value="TreeGrafter"/>
</dbReference>
<name>A0A165LMT2_9APHY</name>
<dbReference type="STRING" id="1314783.A0A165LMT2"/>
<dbReference type="InterPro" id="IPR046341">
    <property type="entry name" value="SET_dom_sf"/>
</dbReference>
<feature type="domain" description="SET" evidence="3">
    <location>
        <begin position="27"/>
        <end position="135"/>
    </location>
</feature>
<dbReference type="CDD" id="cd01285">
    <property type="entry name" value="nucleoside_deaminase"/>
    <property type="match status" value="1"/>
</dbReference>
<proteinExistence type="inferred from homology"/>
<dbReference type="Pfam" id="PF00856">
    <property type="entry name" value="SET"/>
    <property type="match status" value="1"/>
</dbReference>
<dbReference type="PANTHER" id="PTHR11079:SF156">
    <property type="entry name" value="INACTIVE TRNA-SPECIFIC ADENOSINE DEAMINASE-LIKE PROTEIN 3-RELATED"/>
    <property type="match status" value="1"/>
</dbReference>
<dbReference type="GO" id="GO:0005737">
    <property type="term" value="C:cytoplasm"/>
    <property type="evidence" value="ECO:0007669"/>
    <property type="project" value="TreeGrafter"/>
</dbReference>
<gene>
    <name evidence="4" type="ORF">DAEQUDRAFT_601696</name>
</gene>
<dbReference type="GO" id="GO:0002100">
    <property type="term" value="P:tRNA wobble adenosine to inosine editing"/>
    <property type="evidence" value="ECO:0007669"/>
    <property type="project" value="InterPro"/>
</dbReference>
<dbReference type="AlphaFoldDB" id="A0A165LMT2"/>
<dbReference type="SUPFAM" id="SSF53927">
    <property type="entry name" value="Cytidine deaminase-like"/>
    <property type="match status" value="1"/>
</dbReference>
<dbReference type="SMART" id="SM00317">
    <property type="entry name" value="SET"/>
    <property type="match status" value="1"/>
</dbReference>